<evidence type="ECO:0000313" key="2">
    <source>
        <dbReference type="Proteomes" id="UP000218702"/>
    </source>
</evidence>
<dbReference type="Proteomes" id="UP000218702">
    <property type="component" value="Chromosome"/>
</dbReference>
<accession>A0A1Z4V6S4</accession>
<evidence type="ECO:0000313" key="1">
    <source>
        <dbReference type="EMBL" id="BAZ87039.1"/>
    </source>
</evidence>
<proteinExistence type="predicted"/>
<dbReference type="KEGG" id="dcm:NIES806_32570"/>
<dbReference type="AlphaFoldDB" id="A0A1Z4V6S4"/>
<reference evidence="1 2" key="1">
    <citation type="submission" date="2017-06" db="EMBL/GenBank/DDBJ databases">
        <title>Genome sequencing of cyanobaciteial culture collection at National Institute for Environmental Studies (NIES).</title>
        <authorList>
            <person name="Hirose Y."/>
            <person name="Shimura Y."/>
            <person name="Fujisawa T."/>
            <person name="Nakamura Y."/>
            <person name="Kawachi M."/>
        </authorList>
    </citation>
    <scope>NUCLEOTIDE SEQUENCE [LARGE SCALE GENOMIC DNA]</scope>
    <source>
        <strain evidence="1 2">NIES-806</strain>
    </source>
</reference>
<gene>
    <name evidence="1" type="ORF">NIES806_32570</name>
</gene>
<keyword evidence="2" id="KW-1185">Reference proteome</keyword>
<dbReference type="EMBL" id="AP018316">
    <property type="protein sequence ID" value="BAZ87039.1"/>
    <property type="molecule type" value="Genomic_DNA"/>
</dbReference>
<protein>
    <submittedName>
        <fullName evidence="1">Uncharacterized protein</fullName>
    </submittedName>
</protein>
<organism evidence="1 2">
    <name type="scientific">Dolichospermum compactum NIES-806</name>
    <dbReference type="NCBI Taxonomy" id="1973481"/>
    <lineage>
        <taxon>Bacteria</taxon>
        <taxon>Bacillati</taxon>
        <taxon>Cyanobacteriota</taxon>
        <taxon>Cyanophyceae</taxon>
        <taxon>Nostocales</taxon>
        <taxon>Aphanizomenonaceae</taxon>
        <taxon>Dolichospermum</taxon>
        <taxon>Dolichospermum compactum</taxon>
    </lineage>
</organism>
<sequence length="81" mass="9065">MFEKSNLLLARATRSRGYTDETHLRGFKSLDFSLSKQGRLEVAATQTKPTFVGSKAFKEEVNYGEGLSLSMAIAQFKRTIC</sequence>
<name>A0A1Z4V6S4_9CYAN</name>